<dbReference type="GO" id="GO:0035888">
    <property type="term" value="F:isoguanine deaminase activity"/>
    <property type="evidence" value="ECO:0007669"/>
    <property type="project" value="TreeGrafter"/>
</dbReference>
<evidence type="ECO:0000313" key="4">
    <source>
        <dbReference type="EMBL" id="OWO94635.1"/>
    </source>
</evidence>
<dbReference type="Pfam" id="PF07969">
    <property type="entry name" value="Amidohydro_3"/>
    <property type="match status" value="1"/>
</dbReference>
<dbReference type="FunFam" id="3.20.20.140:FF:000019">
    <property type="entry name" value="Cytosine deaminase"/>
    <property type="match status" value="1"/>
</dbReference>
<dbReference type="Proteomes" id="UP000197269">
    <property type="component" value="Unassembled WGS sequence"/>
</dbReference>
<dbReference type="InterPro" id="IPR011059">
    <property type="entry name" value="Metal-dep_hydrolase_composite"/>
</dbReference>
<protein>
    <submittedName>
        <fullName evidence="4">Cytosine deaminase</fullName>
    </submittedName>
</protein>
<proteinExistence type="predicted"/>
<dbReference type="SUPFAM" id="SSF51556">
    <property type="entry name" value="Metallo-dependent hydrolases"/>
    <property type="match status" value="1"/>
</dbReference>
<dbReference type="NCBIfam" id="NF005759">
    <property type="entry name" value="PRK07583.1"/>
    <property type="match status" value="1"/>
</dbReference>
<dbReference type="GO" id="GO:0004131">
    <property type="term" value="F:cytosine deaminase activity"/>
    <property type="evidence" value="ECO:0007669"/>
    <property type="project" value="TreeGrafter"/>
</dbReference>
<evidence type="ECO:0000256" key="2">
    <source>
        <dbReference type="ARBA" id="ARBA00022801"/>
    </source>
</evidence>
<keyword evidence="2" id="KW-0378">Hydrolase</keyword>
<evidence type="ECO:0000313" key="5">
    <source>
        <dbReference type="Proteomes" id="UP000197269"/>
    </source>
</evidence>
<dbReference type="PANTHER" id="PTHR32027">
    <property type="entry name" value="CYTOSINE DEAMINASE"/>
    <property type="match status" value="1"/>
</dbReference>
<dbReference type="RefSeq" id="WP_088394096.1">
    <property type="nucleotide sequence ID" value="NZ_MXPU01000007.1"/>
</dbReference>
<evidence type="ECO:0000256" key="1">
    <source>
        <dbReference type="ARBA" id="ARBA00022723"/>
    </source>
</evidence>
<dbReference type="InterPro" id="IPR052349">
    <property type="entry name" value="Metallo-hydrolase_Enzymes"/>
</dbReference>
<gene>
    <name evidence="4" type="ORF">B5E41_12875</name>
</gene>
<dbReference type="InterPro" id="IPR013108">
    <property type="entry name" value="Amidohydro_3"/>
</dbReference>
<name>A0A246DW63_9HYPH</name>
<dbReference type="GO" id="GO:0006209">
    <property type="term" value="P:cytosine catabolic process"/>
    <property type="evidence" value="ECO:0007669"/>
    <property type="project" value="TreeGrafter"/>
</dbReference>
<dbReference type="GO" id="GO:0046872">
    <property type="term" value="F:metal ion binding"/>
    <property type="evidence" value="ECO:0007669"/>
    <property type="project" value="UniProtKB-KW"/>
</dbReference>
<dbReference type="EMBL" id="MXPU01000007">
    <property type="protein sequence ID" value="OWO94635.1"/>
    <property type="molecule type" value="Genomic_DNA"/>
</dbReference>
<sequence length="437" mass="47808">MTYSFISPPNSGRFVLSNATLPSAAVTGYEAPIVEGLVRADIVIADGIIADVLPPGEAPVELAKSDLKESMVWPCFADMHTHLDKGHIWPRNANPDGTFPGALEAVRADRQANWSAGDVKKRMEFSLRCAYAHGTSLIRTHLDSLAPQHRISFEVFAEMREAWKDRIALQAVALFPMENMADAAYFAELVAVVRDKGGLMGGVTRMSPDLDSQLDTLFRAAADNGFDVDLHVDETDDRGAETLKAIAQAVLRNRFDGKVTAGHCCSLARHDQETAKRTVALVAEAGIAVVSLPMCNMYLQDRYPGRTPRWRGVTLFKELAAAGVATAVASDNTRDPFYAYGDLDPVEVFREAVRVLHLDHPLDTAARVVTTSPADILGRPDKGRIAAGASADLVLFSARRWSEFLSRPQSDRVVLRRGKVIDRRLPDYRELDSVVGA</sequence>
<dbReference type="PANTHER" id="PTHR32027:SF0">
    <property type="entry name" value="CYTOSINE DEAMINASE"/>
    <property type="match status" value="1"/>
</dbReference>
<dbReference type="Gene3D" id="3.20.20.140">
    <property type="entry name" value="Metal-dependent hydrolases"/>
    <property type="match status" value="1"/>
</dbReference>
<organism evidence="4 5">
    <name type="scientific">Rhizobium esperanzae</name>
    <dbReference type="NCBI Taxonomy" id="1967781"/>
    <lineage>
        <taxon>Bacteria</taxon>
        <taxon>Pseudomonadati</taxon>
        <taxon>Pseudomonadota</taxon>
        <taxon>Alphaproteobacteria</taxon>
        <taxon>Hyphomicrobiales</taxon>
        <taxon>Rhizobiaceae</taxon>
        <taxon>Rhizobium/Agrobacterium group</taxon>
        <taxon>Rhizobium</taxon>
    </lineage>
</organism>
<accession>A0A246DW63</accession>
<reference evidence="4 5" key="1">
    <citation type="submission" date="2017-03" db="EMBL/GenBank/DDBJ databases">
        <title>Genome of strain Rhizobium sp. CNPSo 668.</title>
        <authorList>
            <person name="Ribeiro R."/>
        </authorList>
    </citation>
    <scope>NUCLEOTIDE SEQUENCE [LARGE SCALE GENOMIC DNA]</scope>
    <source>
        <strain evidence="4 5">CNPSo 668</strain>
    </source>
</reference>
<evidence type="ECO:0000259" key="3">
    <source>
        <dbReference type="Pfam" id="PF07969"/>
    </source>
</evidence>
<dbReference type="InterPro" id="IPR032466">
    <property type="entry name" value="Metal_Hydrolase"/>
</dbReference>
<comment type="caution">
    <text evidence="4">The sequence shown here is derived from an EMBL/GenBank/DDBJ whole genome shotgun (WGS) entry which is preliminary data.</text>
</comment>
<dbReference type="AlphaFoldDB" id="A0A246DW63"/>
<dbReference type="CDD" id="cd01293">
    <property type="entry name" value="Bact_CD"/>
    <property type="match status" value="1"/>
</dbReference>
<feature type="domain" description="Amidohydrolase 3" evidence="3">
    <location>
        <begin position="155"/>
        <end position="419"/>
    </location>
</feature>
<keyword evidence="1" id="KW-0479">Metal-binding</keyword>
<dbReference type="Gene3D" id="2.30.40.10">
    <property type="entry name" value="Urease, subunit C, domain 1"/>
    <property type="match status" value="1"/>
</dbReference>
<dbReference type="SUPFAM" id="SSF51338">
    <property type="entry name" value="Composite domain of metallo-dependent hydrolases"/>
    <property type="match status" value="1"/>
</dbReference>